<dbReference type="AlphaFoldDB" id="A0A2P8GIZ6"/>
<evidence type="ECO:0000313" key="4">
    <source>
        <dbReference type="Proteomes" id="UP000241964"/>
    </source>
</evidence>
<dbReference type="GO" id="GO:0009279">
    <property type="term" value="C:cell outer membrane"/>
    <property type="evidence" value="ECO:0007669"/>
    <property type="project" value="UniProtKB-SubCell"/>
</dbReference>
<dbReference type="InterPro" id="IPR023996">
    <property type="entry name" value="TonB-dep_OMP_SusC/RagA"/>
</dbReference>
<keyword evidence="1" id="KW-1134">Transmembrane beta strand</keyword>
<dbReference type="InterPro" id="IPR039426">
    <property type="entry name" value="TonB-dep_rcpt-like"/>
</dbReference>
<dbReference type="InterPro" id="IPR018247">
    <property type="entry name" value="EF_Hand_1_Ca_BS"/>
</dbReference>
<organism evidence="3 4">
    <name type="scientific">Dyadobacter jiangsuensis</name>
    <dbReference type="NCBI Taxonomy" id="1591085"/>
    <lineage>
        <taxon>Bacteria</taxon>
        <taxon>Pseudomonadati</taxon>
        <taxon>Bacteroidota</taxon>
        <taxon>Cytophagia</taxon>
        <taxon>Cytophagales</taxon>
        <taxon>Spirosomataceae</taxon>
        <taxon>Dyadobacter</taxon>
    </lineage>
</organism>
<evidence type="ECO:0000259" key="2">
    <source>
        <dbReference type="Pfam" id="PF07715"/>
    </source>
</evidence>
<dbReference type="EMBL" id="PYAS01000001">
    <property type="protein sequence ID" value="PSL33948.1"/>
    <property type="molecule type" value="Genomic_DNA"/>
</dbReference>
<dbReference type="Proteomes" id="UP000241964">
    <property type="component" value="Unassembled WGS sequence"/>
</dbReference>
<dbReference type="InterPro" id="IPR037066">
    <property type="entry name" value="Plug_dom_sf"/>
</dbReference>
<keyword evidence="1" id="KW-0998">Cell outer membrane</keyword>
<dbReference type="Pfam" id="PF07715">
    <property type="entry name" value="Plug"/>
    <property type="match status" value="1"/>
</dbReference>
<dbReference type="Gene3D" id="2.170.130.10">
    <property type="entry name" value="TonB-dependent receptor, plug domain"/>
    <property type="match status" value="1"/>
</dbReference>
<evidence type="ECO:0000313" key="3">
    <source>
        <dbReference type="EMBL" id="PSL33948.1"/>
    </source>
</evidence>
<accession>A0A2P8GIZ6</accession>
<reference evidence="3 4" key="1">
    <citation type="submission" date="2018-03" db="EMBL/GenBank/DDBJ databases">
        <title>Genomic Encyclopedia of Archaeal and Bacterial Type Strains, Phase II (KMG-II): from individual species to whole genera.</title>
        <authorList>
            <person name="Goeker M."/>
        </authorList>
    </citation>
    <scope>NUCLEOTIDE SEQUENCE [LARGE SCALE GENOMIC DNA]</scope>
    <source>
        <strain evidence="3 4">DSM 29057</strain>
    </source>
</reference>
<dbReference type="InterPro" id="IPR008969">
    <property type="entry name" value="CarboxyPept-like_regulatory"/>
</dbReference>
<dbReference type="Pfam" id="PF13715">
    <property type="entry name" value="CarbopepD_reg_2"/>
    <property type="match status" value="1"/>
</dbReference>
<gene>
    <name evidence="3" type="ORF">CLV60_101317</name>
</gene>
<feature type="domain" description="TonB-dependent receptor plug" evidence="2">
    <location>
        <begin position="217"/>
        <end position="324"/>
    </location>
</feature>
<dbReference type="InterPro" id="IPR023997">
    <property type="entry name" value="TonB-dep_OMP_SusC/RagA_CS"/>
</dbReference>
<evidence type="ECO:0000256" key="1">
    <source>
        <dbReference type="PROSITE-ProRule" id="PRU01360"/>
    </source>
</evidence>
<dbReference type="SUPFAM" id="SSF56935">
    <property type="entry name" value="Porins"/>
    <property type="match status" value="1"/>
</dbReference>
<comment type="caution">
    <text evidence="3">The sequence shown here is derived from an EMBL/GenBank/DDBJ whole genome shotgun (WGS) entry which is preliminary data.</text>
</comment>
<protein>
    <submittedName>
        <fullName evidence="3">TonB-linked SusC/RagA family outer membrane protein</fullName>
    </submittedName>
</protein>
<keyword evidence="1" id="KW-0472">Membrane</keyword>
<dbReference type="SUPFAM" id="SSF49464">
    <property type="entry name" value="Carboxypeptidase regulatory domain-like"/>
    <property type="match status" value="1"/>
</dbReference>
<keyword evidence="4" id="KW-1185">Reference proteome</keyword>
<proteinExistence type="inferred from homology"/>
<dbReference type="NCBIfam" id="TIGR04057">
    <property type="entry name" value="SusC_RagA_signa"/>
    <property type="match status" value="1"/>
</dbReference>
<dbReference type="NCBIfam" id="TIGR04056">
    <property type="entry name" value="OMP_RagA_SusC"/>
    <property type="match status" value="1"/>
</dbReference>
<dbReference type="InterPro" id="IPR012910">
    <property type="entry name" value="Plug_dom"/>
</dbReference>
<keyword evidence="1" id="KW-0813">Transport</keyword>
<dbReference type="FunFam" id="2.170.130.10:FF:000003">
    <property type="entry name" value="SusC/RagA family TonB-linked outer membrane protein"/>
    <property type="match status" value="1"/>
</dbReference>
<keyword evidence="1" id="KW-0812">Transmembrane</keyword>
<dbReference type="Gene3D" id="2.60.40.1120">
    <property type="entry name" value="Carboxypeptidase-like, regulatory domain"/>
    <property type="match status" value="1"/>
</dbReference>
<comment type="similarity">
    <text evidence="1">Belongs to the TonB-dependent receptor family.</text>
</comment>
<name>A0A2P8GIZ6_9BACT</name>
<comment type="subcellular location">
    <subcellularLocation>
        <location evidence="1">Cell outer membrane</location>
        <topology evidence="1">Multi-pass membrane protein</topology>
    </subcellularLocation>
</comment>
<sequence>MKISLVQALLAFVFMGVSWANDLSAQELLSRRVSLNLTEVKLRPALKELERIADVRFSYTPQIGQSQQVVTLKVTNAPLGYLLDKLFEPMNIRYELSGKHIILSKTPAAPAPVKIEVHESPMINLAPVKGKVVDEIGVPLPGVSILLKGTTNGTLTNADGEFSLDVQGGEGILVFSFVGFVSKEVQIGGRAYLDVKLEPLASALNEVVVVGYGAQKKVSMTGAVSTVSSEAIKNVPTANITNALAGRVAGLFATQKSGAPGSGSTLIIRGKSTFNSTDPIYVIDGIVRTPGDFEALSPTEIETISVLKDATSAAVYGARSANGVILVTTKRGTTDAPTFTYSAYVGKETPSKVPERMNAYEHALYRNNVARFNNRPITDPSYYTQDEIDYFKNNNVNYDWFKGAWQDPVFTQHNLSVSGGSDKVKYFSSLGYNFQDGGFKNLKYDRFNLRSNVDAKIAKGLNMALMIDASLQKRDRPYWPYDGGDDDRMYDLYRGLLNKPSFMPWKIGDKYVRAFQQWNPIGLIDNAGYRSIRKNTFNGILKLDYAIPHVDGLKANVSFNYRKYYEYDKTVRKKYPVSEFKTTGGHNHLLTEEVTNSLLLGDWENSAFASFNEANSYQLNAGLQYEKTFNEKHFLTIMGMYEQSEGTGNYLYGMRNKLLTPTIEQLFIGNAASENQSATGNATETGRLGYIGRVTYSYNEKYLFEANFRSDASLKFAPEGRWGFFPSVSAGWRLSEESFVKNNFKNIDNLKLRASYGLLGNDGGTAVAEYGYQSIFSVASGAVFGSATSGIAPGALPNYNITWEKTRITDIGLEGSLWRGLLSFELDYFRKYTYDILGARVISIPNTFGATLPKENYGIVSNQGIEIVARHDNTLKNGLQYFLGGNFSFARNKVKQQDYAAGAFDYQIPTGRPIGFLSGYEAAGIARTQKDLENLPKWGTYEWSLGDVILKDKNGDGTIDSKDMVVLSRQGVTPEIMYGITTGGRWKGFDLNVLVQGVANRKLIFPNRNDLWDEQAVLKIWTDSWSPENPDAKYPRVGGIGASSYGASRAPSSFWLMNGNYIRLKNIEIGYSLPKALTNKLGIGALRIYVSGANLVTLDKIKVSDPEAIEGNYGVYQYPIMKSYNAGLSLRF</sequence>
<dbReference type="PROSITE" id="PS52016">
    <property type="entry name" value="TONB_DEPENDENT_REC_3"/>
    <property type="match status" value="1"/>
</dbReference>
<dbReference type="PROSITE" id="PS00018">
    <property type="entry name" value="EF_HAND_1"/>
    <property type="match status" value="1"/>
</dbReference>